<feature type="domain" description="PspA-associated" evidence="1">
    <location>
        <begin position="1"/>
        <end position="92"/>
    </location>
</feature>
<gene>
    <name evidence="2" type="ORF">HNR23_002628</name>
</gene>
<organism evidence="2 3">
    <name type="scientific">Nocardiopsis mwathae</name>
    <dbReference type="NCBI Taxonomy" id="1472723"/>
    <lineage>
        <taxon>Bacteria</taxon>
        <taxon>Bacillati</taxon>
        <taxon>Actinomycetota</taxon>
        <taxon>Actinomycetes</taxon>
        <taxon>Streptosporangiales</taxon>
        <taxon>Nocardiopsidaceae</taxon>
        <taxon>Nocardiopsis</taxon>
    </lineage>
</organism>
<comment type="caution">
    <text evidence="2">The sequence shown here is derived from an EMBL/GenBank/DDBJ whole genome shotgun (WGS) entry which is preliminary data.</text>
</comment>
<evidence type="ECO:0000313" key="2">
    <source>
        <dbReference type="EMBL" id="MBB6172568.1"/>
    </source>
</evidence>
<evidence type="ECO:0000259" key="1">
    <source>
        <dbReference type="Pfam" id="PF22743"/>
    </source>
</evidence>
<dbReference type="Pfam" id="PF22743">
    <property type="entry name" value="PspAA"/>
    <property type="match status" value="1"/>
</dbReference>
<sequence length="94" mass="10585">MIVRIMGEGQLDLTDADLELLNDFDGKIEDAIEKNDEATFRRALHDLLDRVRKDSKPLPPDSLEPSQFILPHADATMDEVRAMLGDEGLIPDVR</sequence>
<name>A0A7W9YI37_9ACTN</name>
<keyword evidence="3" id="KW-1185">Reference proteome</keyword>
<dbReference type="RefSeq" id="WP_184075854.1">
    <property type="nucleotide sequence ID" value="NZ_JACHDS010000001.1"/>
</dbReference>
<evidence type="ECO:0000313" key="3">
    <source>
        <dbReference type="Proteomes" id="UP000546642"/>
    </source>
</evidence>
<proteinExistence type="predicted"/>
<dbReference type="Proteomes" id="UP000546642">
    <property type="component" value="Unassembled WGS sequence"/>
</dbReference>
<dbReference type="EMBL" id="JACHDS010000001">
    <property type="protein sequence ID" value="MBB6172568.1"/>
    <property type="molecule type" value="Genomic_DNA"/>
</dbReference>
<reference evidence="2 3" key="1">
    <citation type="submission" date="2020-08" db="EMBL/GenBank/DDBJ databases">
        <title>Sequencing the genomes of 1000 actinobacteria strains.</title>
        <authorList>
            <person name="Klenk H.-P."/>
        </authorList>
    </citation>
    <scope>NUCLEOTIDE SEQUENCE [LARGE SCALE GENOMIC DNA]</scope>
    <source>
        <strain evidence="2 3">DSM 46659</strain>
    </source>
</reference>
<dbReference type="AlphaFoldDB" id="A0A7W9YI37"/>
<protein>
    <recommendedName>
        <fullName evidence="1">PspA-associated domain-containing protein</fullName>
    </recommendedName>
</protein>
<dbReference type="InterPro" id="IPR054437">
    <property type="entry name" value="PspA-assoc_dom"/>
</dbReference>
<accession>A0A7W9YI37</accession>